<feature type="domain" description="Beta-lactamase-related" evidence="3">
    <location>
        <begin position="42"/>
        <end position="392"/>
    </location>
</feature>
<dbReference type="Gene3D" id="3.40.710.10">
    <property type="entry name" value="DD-peptidase/beta-lactamase superfamily"/>
    <property type="match status" value="1"/>
</dbReference>
<evidence type="ECO:0000256" key="2">
    <source>
        <dbReference type="SAM" id="SignalP"/>
    </source>
</evidence>
<protein>
    <recommendedName>
        <fullName evidence="3">Beta-lactamase-related domain-containing protein</fullName>
    </recommendedName>
</protein>
<dbReference type="Proteomes" id="UP001295794">
    <property type="component" value="Unassembled WGS sequence"/>
</dbReference>
<dbReference type="SUPFAM" id="SSF56601">
    <property type="entry name" value="beta-lactamase/transpeptidase-like"/>
    <property type="match status" value="1"/>
</dbReference>
<comment type="similarity">
    <text evidence="1">Belongs to the peptidase S12 family.</text>
</comment>
<keyword evidence="5" id="KW-1185">Reference proteome</keyword>
<reference evidence="4" key="1">
    <citation type="submission" date="2023-11" db="EMBL/GenBank/DDBJ databases">
        <authorList>
            <person name="De Vega J J."/>
            <person name="De Vega J J."/>
        </authorList>
    </citation>
    <scope>NUCLEOTIDE SEQUENCE</scope>
</reference>
<dbReference type="AlphaFoldDB" id="A0AAD2HCZ3"/>
<feature type="signal peptide" evidence="2">
    <location>
        <begin position="1"/>
        <end position="19"/>
    </location>
</feature>
<name>A0AAD2HCZ3_9AGAR</name>
<dbReference type="InterPro" id="IPR012338">
    <property type="entry name" value="Beta-lactam/transpept-like"/>
</dbReference>
<organism evidence="4 5">
    <name type="scientific">Mycena citricolor</name>
    <dbReference type="NCBI Taxonomy" id="2018698"/>
    <lineage>
        <taxon>Eukaryota</taxon>
        <taxon>Fungi</taxon>
        <taxon>Dikarya</taxon>
        <taxon>Basidiomycota</taxon>
        <taxon>Agaricomycotina</taxon>
        <taxon>Agaricomycetes</taxon>
        <taxon>Agaricomycetidae</taxon>
        <taxon>Agaricales</taxon>
        <taxon>Marasmiineae</taxon>
        <taxon>Mycenaceae</taxon>
        <taxon>Mycena</taxon>
    </lineage>
</organism>
<dbReference type="InterPro" id="IPR050491">
    <property type="entry name" value="AmpC-like"/>
</dbReference>
<evidence type="ECO:0000313" key="5">
    <source>
        <dbReference type="Proteomes" id="UP001295794"/>
    </source>
</evidence>
<accession>A0AAD2HCZ3</accession>
<gene>
    <name evidence="4" type="ORF">MYCIT1_LOCUS18326</name>
</gene>
<comment type="caution">
    <text evidence="4">The sequence shown here is derived from an EMBL/GenBank/DDBJ whole genome shotgun (WGS) entry which is preliminary data.</text>
</comment>
<feature type="chain" id="PRO_5041971710" description="Beta-lactamase-related domain-containing protein" evidence="2">
    <location>
        <begin position="20"/>
        <end position="593"/>
    </location>
</feature>
<dbReference type="InterPro" id="IPR001466">
    <property type="entry name" value="Beta-lactam-related"/>
</dbReference>
<evidence type="ECO:0000259" key="3">
    <source>
        <dbReference type="Pfam" id="PF00144"/>
    </source>
</evidence>
<evidence type="ECO:0000313" key="4">
    <source>
        <dbReference type="EMBL" id="CAK5272583.1"/>
    </source>
</evidence>
<sequence length="593" mass="63666">MKHLAFLALLSALAGLTRAAVLTPDVDAYIENVLSSWNSPAGAAVAVVQLDPQGGWSVETKGYGVAQANGSKVTPETVFSIGSNSKLFDILATGLLISNTSLEPQISWNTKIASILPGWELADPVATAQSTITDLMSHRTGMPRHDFAYSRTDDVPTLISRMKYLKPSTGFRENPQYSNLMYEFLSYLPTALLPDHPAFTEYVKAHIIDPLGMNATTYSTTDAFATGNFADVFTRVDINVTDDPLGRGTVYPLPFPLESSAQGSALSGPGGILSNAIDMATWLQMLLLNGKHPITGEIVVPASAIQTVATGISVWEGNAQFPEVTAQVYGGAQAQYGYRGHVIIEVSHFNSEASDPNLSISTEEISSVRFHAQVSRFPNEGLGIAVLTNDDVFGTYMKEVIKYRIIDEALGLESIDWNTRYRSIVSGARLSAPQALPPPANATLPLPLTKFAAQNYSNPGYGPDIELCAVSQPASPTCSSLVSAINATFPEQLAGADLVWRWDRLSATYAALTHYDGPVFNVSGWVPLQTRNVSVPTIAYDSGLEGVTAQFDIHEGRVRGFGFVGGLWGSGTLEGEPSGKTAEERSEVWYSAV</sequence>
<proteinExistence type="inferred from homology"/>
<dbReference type="PANTHER" id="PTHR46825:SF15">
    <property type="entry name" value="BETA-LACTAMASE-RELATED DOMAIN-CONTAINING PROTEIN"/>
    <property type="match status" value="1"/>
</dbReference>
<keyword evidence="2" id="KW-0732">Signal</keyword>
<dbReference type="PANTHER" id="PTHR46825">
    <property type="entry name" value="D-ALANYL-D-ALANINE-CARBOXYPEPTIDASE/ENDOPEPTIDASE AMPH"/>
    <property type="match status" value="1"/>
</dbReference>
<dbReference type="Pfam" id="PF00144">
    <property type="entry name" value="Beta-lactamase"/>
    <property type="match status" value="1"/>
</dbReference>
<dbReference type="EMBL" id="CAVNYO010000182">
    <property type="protein sequence ID" value="CAK5272583.1"/>
    <property type="molecule type" value="Genomic_DNA"/>
</dbReference>
<evidence type="ECO:0000256" key="1">
    <source>
        <dbReference type="ARBA" id="ARBA00038215"/>
    </source>
</evidence>